<evidence type="ECO:0000313" key="11">
    <source>
        <dbReference type="EMBL" id="MDQ0254333.1"/>
    </source>
</evidence>
<evidence type="ECO:0000259" key="10">
    <source>
        <dbReference type="Pfam" id="PF21694"/>
    </source>
</evidence>
<evidence type="ECO:0000313" key="12">
    <source>
        <dbReference type="Proteomes" id="UP001230005"/>
    </source>
</evidence>
<accession>A0ABT9ZV56</accession>
<reference evidence="11 12" key="1">
    <citation type="submission" date="2023-07" db="EMBL/GenBank/DDBJ databases">
        <title>Genomic Encyclopedia of Type Strains, Phase IV (KMG-IV): sequencing the most valuable type-strain genomes for metagenomic binning, comparative biology and taxonomic classification.</title>
        <authorList>
            <person name="Goeker M."/>
        </authorList>
    </citation>
    <scope>NUCLEOTIDE SEQUENCE [LARGE SCALE GENOMIC DNA]</scope>
    <source>
        <strain evidence="11 12">DSM 9768</strain>
    </source>
</reference>
<dbReference type="InterPro" id="IPR010372">
    <property type="entry name" value="DNA_pol3_delta_N"/>
</dbReference>
<dbReference type="InterPro" id="IPR005790">
    <property type="entry name" value="DNA_polIII_delta"/>
</dbReference>
<name>A0ABT9ZV56_9BACI</name>
<dbReference type="SUPFAM" id="SSF48019">
    <property type="entry name" value="post-AAA+ oligomerization domain-like"/>
    <property type="match status" value="1"/>
</dbReference>
<gene>
    <name evidence="11" type="ORF">J2S74_001708</name>
</gene>
<keyword evidence="6" id="KW-0239">DNA-directed DNA polymerase</keyword>
<sequence>MAYIDVLKSIKKGNVAPIYLLSGTEHYIIEDTLHLLIKQVLTEEEREFNLSKFDMKEYPIELAVEEAYTFPFMGGKRVVIVKDAFFFSASKDTGKMEHDLKKLEAYLQEPAPETVFVILAPYDKLDERKKIVKLAKKNGQFLDGSPLEERDLKLWVMDRGKENNVHFNEDAIEHLITLTGAQLMLMASEIKKISIHIGEGGTITKELVEELVPRSLEQNIFALVEGVVKREIDKSWKIYLDLLKQKEEPIKIIALMVRQFRILYQVKQLSQQGYSQKQMASQLKLHPYVVKLAGNQARQFKDEELLGVLNDLANMDYEIKTGKIDKVLAVELFFSKRAPVRNT</sequence>
<dbReference type="PANTHER" id="PTHR34388">
    <property type="entry name" value="DNA POLYMERASE III SUBUNIT DELTA"/>
    <property type="match status" value="1"/>
</dbReference>
<dbReference type="EC" id="2.7.7.7" evidence="1"/>
<comment type="similarity">
    <text evidence="7">Belongs to the DNA polymerase HolA subunit family.</text>
</comment>
<evidence type="ECO:0000256" key="2">
    <source>
        <dbReference type="ARBA" id="ARBA00017703"/>
    </source>
</evidence>
<evidence type="ECO:0000259" key="9">
    <source>
        <dbReference type="Pfam" id="PF06144"/>
    </source>
</evidence>
<evidence type="ECO:0000256" key="1">
    <source>
        <dbReference type="ARBA" id="ARBA00012417"/>
    </source>
</evidence>
<protein>
    <recommendedName>
        <fullName evidence="2">DNA polymerase III subunit delta</fullName>
        <ecNumber evidence="1">2.7.7.7</ecNumber>
    </recommendedName>
</protein>
<dbReference type="NCBIfam" id="TIGR01128">
    <property type="entry name" value="holA"/>
    <property type="match status" value="1"/>
</dbReference>
<comment type="catalytic activity">
    <reaction evidence="8">
        <text>DNA(n) + a 2'-deoxyribonucleoside 5'-triphosphate = DNA(n+1) + diphosphate</text>
        <dbReference type="Rhea" id="RHEA:22508"/>
        <dbReference type="Rhea" id="RHEA-COMP:17339"/>
        <dbReference type="Rhea" id="RHEA-COMP:17340"/>
        <dbReference type="ChEBI" id="CHEBI:33019"/>
        <dbReference type="ChEBI" id="CHEBI:61560"/>
        <dbReference type="ChEBI" id="CHEBI:173112"/>
        <dbReference type="EC" id="2.7.7.7"/>
    </reaction>
</comment>
<dbReference type="InterPro" id="IPR008921">
    <property type="entry name" value="DNA_pol3_clamp-load_cplx_C"/>
</dbReference>
<evidence type="ECO:0000256" key="5">
    <source>
        <dbReference type="ARBA" id="ARBA00022705"/>
    </source>
</evidence>
<evidence type="ECO:0000256" key="4">
    <source>
        <dbReference type="ARBA" id="ARBA00022695"/>
    </source>
</evidence>
<keyword evidence="3 11" id="KW-0808">Transferase</keyword>
<dbReference type="Pfam" id="PF21694">
    <property type="entry name" value="DNA_pol3_delta_C"/>
    <property type="match status" value="1"/>
</dbReference>
<evidence type="ECO:0000256" key="7">
    <source>
        <dbReference type="ARBA" id="ARBA00034754"/>
    </source>
</evidence>
<dbReference type="InterPro" id="IPR027417">
    <property type="entry name" value="P-loop_NTPase"/>
</dbReference>
<dbReference type="Gene3D" id="1.20.272.10">
    <property type="match status" value="1"/>
</dbReference>
<proteinExistence type="inferred from homology"/>
<dbReference type="RefSeq" id="WP_307324147.1">
    <property type="nucleotide sequence ID" value="NZ_JAUSUG010000005.1"/>
</dbReference>
<dbReference type="EMBL" id="JAUSUG010000005">
    <property type="protein sequence ID" value="MDQ0254333.1"/>
    <property type="molecule type" value="Genomic_DNA"/>
</dbReference>
<dbReference type="GO" id="GO:0003887">
    <property type="term" value="F:DNA-directed DNA polymerase activity"/>
    <property type="evidence" value="ECO:0007669"/>
    <property type="project" value="UniProtKB-EC"/>
</dbReference>
<evidence type="ECO:0000256" key="6">
    <source>
        <dbReference type="ARBA" id="ARBA00022932"/>
    </source>
</evidence>
<dbReference type="Gene3D" id="1.10.8.60">
    <property type="match status" value="1"/>
</dbReference>
<organism evidence="11 12">
    <name type="scientific">Evansella vedderi</name>
    <dbReference type="NCBI Taxonomy" id="38282"/>
    <lineage>
        <taxon>Bacteria</taxon>
        <taxon>Bacillati</taxon>
        <taxon>Bacillota</taxon>
        <taxon>Bacilli</taxon>
        <taxon>Bacillales</taxon>
        <taxon>Bacillaceae</taxon>
        <taxon>Evansella</taxon>
    </lineage>
</organism>
<keyword evidence="5" id="KW-0235">DNA replication</keyword>
<keyword evidence="12" id="KW-1185">Reference proteome</keyword>
<evidence type="ECO:0000256" key="8">
    <source>
        <dbReference type="ARBA" id="ARBA00049244"/>
    </source>
</evidence>
<keyword evidence="4 11" id="KW-0548">Nucleotidyltransferase</keyword>
<dbReference type="PANTHER" id="PTHR34388:SF1">
    <property type="entry name" value="DNA POLYMERASE III SUBUNIT DELTA"/>
    <property type="match status" value="1"/>
</dbReference>
<dbReference type="Proteomes" id="UP001230005">
    <property type="component" value="Unassembled WGS sequence"/>
</dbReference>
<dbReference type="Pfam" id="PF06144">
    <property type="entry name" value="DNA_pol3_delta"/>
    <property type="match status" value="1"/>
</dbReference>
<feature type="domain" description="DNA polymerase III delta N-terminal" evidence="9">
    <location>
        <begin position="19"/>
        <end position="140"/>
    </location>
</feature>
<dbReference type="Gene3D" id="3.40.50.300">
    <property type="entry name" value="P-loop containing nucleotide triphosphate hydrolases"/>
    <property type="match status" value="1"/>
</dbReference>
<comment type="caution">
    <text evidence="11">The sequence shown here is derived from an EMBL/GenBank/DDBJ whole genome shotgun (WGS) entry which is preliminary data.</text>
</comment>
<feature type="domain" description="DNA polymerase III delta subunit-like C-terminal" evidence="10">
    <location>
        <begin position="217"/>
        <end position="336"/>
    </location>
</feature>
<dbReference type="SUPFAM" id="SSF52540">
    <property type="entry name" value="P-loop containing nucleoside triphosphate hydrolases"/>
    <property type="match status" value="1"/>
</dbReference>
<dbReference type="InterPro" id="IPR048466">
    <property type="entry name" value="DNA_pol3_delta-like_C"/>
</dbReference>
<evidence type="ECO:0000256" key="3">
    <source>
        <dbReference type="ARBA" id="ARBA00022679"/>
    </source>
</evidence>